<dbReference type="InterPro" id="IPR013763">
    <property type="entry name" value="Cyclin-like_dom"/>
</dbReference>
<evidence type="ECO:0000256" key="4">
    <source>
        <dbReference type="ARBA" id="ARBA00023015"/>
    </source>
</evidence>
<comment type="similarity">
    <text evidence="2">Belongs to the cyclin family. Cyclin C subfamily.</text>
</comment>
<dbReference type="AlphaFoldDB" id="A0A0F7SKQ6"/>
<evidence type="ECO:0000256" key="7">
    <source>
        <dbReference type="ARBA" id="ARBA00023163"/>
    </source>
</evidence>
<keyword evidence="11" id="KW-0812">Transmembrane</keyword>
<name>A0A0F7SKQ6_PHARH</name>
<evidence type="ECO:0000256" key="2">
    <source>
        <dbReference type="ARBA" id="ARBA00008638"/>
    </source>
</evidence>
<dbReference type="GO" id="GO:0016538">
    <property type="term" value="F:cyclin-dependent protein serine/threonine kinase regulator activity"/>
    <property type="evidence" value="ECO:0007669"/>
    <property type="project" value="InterPro"/>
</dbReference>
<evidence type="ECO:0000256" key="5">
    <source>
        <dbReference type="ARBA" id="ARBA00023127"/>
    </source>
</evidence>
<evidence type="ECO:0000256" key="11">
    <source>
        <dbReference type="SAM" id="Phobius"/>
    </source>
</evidence>
<reference evidence="13" key="1">
    <citation type="submission" date="2014-08" db="EMBL/GenBank/DDBJ databases">
        <authorList>
            <person name="Sharma Rahul"/>
            <person name="Thines Marco"/>
        </authorList>
    </citation>
    <scope>NUCLEOTIDE SEQUENCE</scope>
</reference>
<evidence type="ECO:0000256" key="9">
    <source>
        <dbReference type="RuleBase" id="RU000383"/>
    </source>
</evidence>
<keyword evidence="11" id="KW-0472">Membrane</keyword>
<keyword evidence="6" id="KW-0010">Activator</keyword>
<dbReference type="SUPFAM" id="SSF47954">
    <property type="entry name" value="Cyclin-like"/>
    <property type="match status" value="2"/>
</dbReference>
<dbReference type="GO" id="GO:0005634">
    <property type="term" value="C:nucleus"/>
    <property type="evidence" value="ECO:0007669"/>
    <property type="project" value="UniProtKB-SubCell"/>
</dbReference>
<dbReference type="InterPro" id="IPR036915">
    <property type="entry name" value="Cyclin-like_sf"/>
</dbReference>
<keyword evidence="4" id="KW-0805">Transcription regulation</keyword>
<evidence type="ECO:0000256" key="3">
    <source>
        <dbReference type="ARBA" id="ARBA00022491"/>
    </source>
</evidence>
<comment type="subcellular location">
    <subcellularLocation>
        <location evidence="1">Nucleus</location>
    </subcellularLocation>
</comment>
<evidence type="ECO:0000256" key="10">
    <source>
        <dbReference type="SAM" id="MobiDB-lite"/>
    </source>
</evidence>
<feature type="region of interest" description="Disordered" evidence="10">
    <location>
        <begin position="435"/>
        <end position="459"/>
    </location>
</feature>
<feature type="compositionally biased region" description="Low complexity" evidence="10">
    <location>
        <begin position="257"/>
        <end position="302"/>
    </location>
</feature>
<evidence type="ECO:0000256" key="8">
    <source>
        <dbReference type="ARBA" id="ARBA00023242"/>
    </source>
</evidence>
<keyword evidence="8" id="KW-0539">Nucleus</keyword>
<feature type="compositionally biased region" description="Pro residues" evidence="10">
    <location>
        <begin position="309"/>
        <end position="319"/>
    </location>
</feature>
<proteinExistence type="inferred from homology"/>
<keyword evidence="3" id="KW-0678">Repressor</keyword>
<evidence type="ECO:0000256" key="6">
    <source>
        <dbReference type="ARBA" id="ARBA00023159"/>
    </source>
</evidence>
<dbReference type="FunFam" id="1.10.472.10:FF:000076">
    <property type="entry name" value="RNA polymerase II holoenzyme cyclin-like subunit"/>
    <property type="match status" value="1"/>
</dbReference>
<dbReference type="InterPro" id="IPR006671">
    <property type="entry name" value="Cyclin_N"/>
</dbReference>
<dbReference type="Gene3D" id="1.10.472.10">
    <property type="entry name" value="Cyclin-like"/>
    <property type="match status" value="2"/>
</dbReference>
<keyword evidence="11" id="KW-1133">Transmembrane helix</keyword>
<keyword evidence="5 9" id="KW-0195">Cyclin</keyword>
<keyword evidence="7" id="KW-0804">Transcription</keyword>
<evidence type="ECO:0000259" key="12">
    <source>
        <dbReference type="SMART" id="SM00385"/>
    </source>
</evidence>
<feature type="region of interest" description="Disordered" evidence="10">
    <location>
        <begin position="481"/>
        <end position="532"/>
    </location>
</feature>
<dbReference type="InterPro" id="IPR043198">
    <property type="entry name" value="Cyclin/Ssn8"/>
</dbReference>
<dbReference type="PANTHER" id="PTHR10026">
    <property type="entry name" value="CYCLIN"/>
    <property type="match status" value="1"/>
</dbReference>
<organism evidence="13">
    <name type="scientific">Phaffia rhodozyma</name>
    <name type="common">Yeast</name>
    <name type="synonym">Xanthophyllomyces dendrorhous</name>
    <dbReference type="NCBI Taxonomy" id="264483"/>
    <lineage>
        <taxon>Eukaryota</taxon>
        <taxon>Fungi</taxon>
        <taxon>Dikarya</taxon>
        <taxon>Basidiomycota</taxon>
        <taxon>Agaricomycotina</taxon>
        <taxon>Tremellomycetes</taxon>
        <taxon>Cystofilobasidiales</taxon>
        <taxon>Mrakiaceae</taxon>
        <taxon>Phaffia</taxon>
    </lineage>
</organism>
<sequence length="532" mass="57282">MAANFWASSHAKHWLFDRATLDQAREIDLKYASKKQLACLSIHFANLLQRLGKRLQLRQRPIATSIVYFRRFYLKNAYCDTDPYLVLATCSYVAAKLEETPVHIKSVVVEARSMFNDLKIPIKYFPSDNAKVAEMEFYLLEDLDFHLTVFHPYRALAIIAGKEKSDTGSFDVSAGPSGQSDIEVEGVSQLSRGTGKGALIVEKEIFENAWFMVNDTYRTDLCLLYPPYIIAIACLYIAMMHFQSVNPKKPIAHLPQNTSNYPSSSTSTSNNTATMSNTTGSSTNESRTNGSSSSSLPSLSTSGKHSRLPPAPKNHPLPMNPLLNQSSSSSSTTNYNSVDPTGVSSTLSTVDRQDPTLDIITYISSISANFSLVAQVVQEILSLWPLWDAMEGSKVSTSSGAGGLITASSASFSTTVPTSPSLNSPTTFAAASASLATTRDQGKPTLTTTGPGGGSSSGRQIEEEHILEGQMSALVEKMRTERAKDKSSLESRWPVTGSTTTTTGGGGGTMSGKTAVTGSIGVGGQGNKRVRE</sequence>
<protein>
    <submittedName>
        <fullName evidence="13">Cyclin-like protein</fullName>
    </submittedName>
</protein>
<dbReference type="EMBL" id="LN483345">
    <property type="protein sequence ID" value="CDZ98860.1"/>
    <property type="molecule type" value="Genomic_DNA"/>
</dbReference>
<evidence type="ECO:0000313" key="13">
    <source>
        <dbReference type="EMBL" id="CDZ98860.1"/>
    </source>
</evidence>
<dbReference type="GO" id="GO:0006357">
    <property type="term" value="P:regulation of transcription by RNA polymerase II"/>
    <property type="evidence" value="ECO:0007669"/>
    <property type="project" value="InterPro"/>
</dbReference>
<feature type="domain" description="Cyclin-like" evidence="12">
    <location>
        <begin position="46"/>
        <end position="141"/>
    </location>
</feature>
<dbReference type="Pfam" id="PF00134">
    <property type="entry name" value="Cyclin_N"/>
    <property type="match status" value="1"/>
</dbReference>
<feature type="transmembrane region" description="Helical" evidence="11">
    <location>
        <begin position="223"/>
        <end position="242"/>
    </location>
</feature>
<feature type="region of interest" description="Disordered" evidence="10">
    <location>
        <begin position="256"/>
        <end position="349"/>
    </location>
</feature>
<dbReference type="SMART" id="SM00385">
    <property type="entry name" value="CYCLIN"/>
    <property type="match status" value="2"/>
</dbReference>
<dbReference type="CDD" id="cd20513">
    <property type="entry name" value="CYCLIN_CCNC_rpt1"/>
    <property type="match status" value="1"/>
</dbReference>
<accession>A0A0F7SKQ6</accession>
<feature type="domain" description="Cyclin-like" evidence="12">
    <location>
        <begin position="188"/>
        <end position="382"/>
    </location>
</feature>
<evidence type="ECO:0000256" key="1">
    <source>
        <dbReference type="ARBA" id="ARBA00004123"/>
    </source>
</evidence>
<feature type="compositionally biased region" description="Polar residues" evidence="10">
    <location>
        <begin position="332"/>
        <end position="349"/>
    </location>
</feature>